<dbReference type="Gene3D" id="3.20.20.370">
    <property type="entry name" value="Glycoside hydrolase/deacetylase"/>
    <property type="match status" value="1"/>
</dbReference>
<dbReference type="RefSeq" id="WP_190766079.1">
    <property type="nucleotide sequence ID" value="NZ_JACXLD010000007.1"/>
</dbReference>
<dbReference type="PANTHER" id="PTHR30292:SF0">
    <property type="entry name" value="5-OXOPROLINASE SUBUNIT A"/>
    <property type="match status" value="1"/>
</dbReference>
<keyword evidence="2" id="KW-1185">Reference proteome</keyword>
<reference evidence="1" key="1">
    <citation type="submission" date="2020-09" db="EMBL/GenBank/DDBJ databases">
        <authorList>
            <person name="Yoon J.-W."/>
        </authorList>
    </citation>
    <scope>NUCLEOTIDE SEQUENCE</scope>
    <source>
        <strain evidence="1">KMU-158</strain>
    </source>
</reference>
<protein>
    <submittedName>
        <fullName evidence="1">5-oxoprolinase subunit PxpA</fullName>
    </submittedName>
</protein>
<proteinExistence type="predicted"/>
<organism evidence="1 2">
    <name type="scientific">Spongiibacter pelagi</name>
    <dbReference type="NCBI Taxonomy" id="2760804"/>
    <lineage>
        <taxon>Bacteria</taxon>
        <taxon>Pseudomonadati</taxon>
        <taxon>Pseudomonadota</taxon>
        <taxon>Gammaproteobacteria</taxon>
        <taxon>Cellvibrionales</taxon>
        <taxon>Spongiibacteraceae</taxon>
        <taxon>Spongiibacter</taxon>
    </lineage>
</organism>
<dbReference type="InterPro" id="IPR005501">
    <property type="entry name" value="LamB/YcsF/PxpA-like"/>
</dbReference>
<sequence length="241" mass="26134">MKINCDMGEGFGAWQMGADDQLMPHIDMANIACGLHASDPVTMADCVALAVSHKVSIGAHPGYPDLLGFGRRDFPIEGKELESTVLYQLGALEGICRAHGAQLDYIKPHGALYNKMMRDAATFETLLNAVRCFNANLPLVIQAGSVEANARRREQADKLGVQLWFEAFADRSYENDGSLTPRTVEGAVHNSVEKIILQARQILNEGTVLSRQGDCLTLAADTLCLHGDNPLCVEAAPLIRS</sequence>
<dbReference type="Pfam" id="PF03746">
    <property type="entry name" value="LamB_YcsF"/>
    <property type="match status" value="1"/>
</dbReference>
<dbReference type="AlphaFoldDB" id="A0A927C5M3"/>
<accession>A0A927C5M3</accession>
<dbReference type="EMBL" id="JACXLD010000007">
    <property type="protein sequence ID" value="MBD2859840.1"/>
    <property type="molecule type" value="Genomic_DNA"/>
</dbReference>
<evidence type="ECO:0000313" key="2">
    <source>
        <dbReference type="Proteomes" id="UP000610558"/>
    </source>
</evidence>
<gene>
    <name evidence="1" type="ORF">IB286_12575</name>
</gene>
<dbReference type="Proteomes" id="UP000610558">
    <property type="component" value="Unassembled WGS sequence"/>
</dbReference>
<dbReference type="NCBIfam" id="NF003816">
    <property type="entry name" value="PRK05406.1-5"/>
    <property type="match status" value="1"/>
</dbReference>
<comment type="caution">
    <text evidence="1">The sequence shown here is derived from an EMBL/GenBank/DDBJ whole genome shotgun (WGS) entry which is preliminary data.</text>
</comment>
<dbReference type="CDD" id="cd10787">
    <property type="entry name" value="LamB_YcsF_like"/>
    <property type="match status" value="1"/>
</dbReference>
<dbReference type="NCBIfam" id="NF003814">
    <property type="entry name" value="PRK05406.1-3"/>
    <property type="match status" value="1"/>
</dbReference>
<dbReference type="PANTHER" id="PTHR30292">
    <property type="entry name" value="UNCHARACTERIZED PROTEIN YBGL-RELATED"/>
    <property type="match status" value="1"/>
</dbReference>
<dbReference type="InterPro" id="IPR011330">
    <property type="entry name" value="Glyco_hydro/deAcase_b/a-brl"/>
</dbReference>
<name>A0A927C5M3_9GAMM</name>
<dbReference type="SUPFAM" id="SSF88713">
    <property type="entry name" value="Glycoside hydrolase/deacetylase"/>
    <property type="match status" value="1"/>
</dbReference>
<dbReference type="GO" id="GO:0005975">
    <property type="term" value="P:carbohydrate metabolic process"/>
    <property type="evidence" value="ECO:0007669"/>
    <property type="project" value="InterPro"/>
</dbReference>
<evidence type="ECO:0000313" key="1">
    <source>
        <dbReference type="EMBL" id="MBD2859840.1"/>
    </source>
</evidence>